<accession>A0A6N8J4P9</accession>
<dbReference type="InterPro" id="IPR055767">
    <property type="entry name" value="DUF7343"/>
</dbReference>
<dbReference type="Pfam" id="PF24034">
    <property type="entry name" value="DUF7343"/>
    <property type="match status" value="1"/>
</dbReference>
<feature type="domain" description="DUF7343" evidence="1">
    <location>
        <begin position="1"/>
        <end position="53"/>
    </location>
</feature>
<organism evidence="2 3">
    <name type="scientific">Chitinophaga oryziterrae</name>
    <dbReference type="NCBI Taxonomy" id="1031224"/>
    <lineage>
        <taxon>Bacteria</taxon>
        <taxon>Pseudomonadati</taxon>
        <taxon>Bacteroidota</taxon>
        <taxon>Chitinophagia</taxon>
        <taxon>Chitinophagales</taxon>
        <taxon>Chitinophagaceae</taxon>
        <taxon>Chitinophaga</taxon>
    </lineage>
</organism>
<dbReference type="AlphaFoldDB" id="A0A6N8J4P9"/>
<comment type="caution">
    <text evidence="2">The sequence shown here is derived from an EMBL/GenBank/DDBJ whole genome shotgun (WGS) entry which is preliminary data.</text>
</comment>
<evidence type="ECO:0000313" key="2">
    <source>
        <dbReference type="EMBL" id="MVT40013.1"/>
    </source>
</evidence>
<evidence type="ECO:0000313" key="3">
    <source>
        <dbReference type="Proteomes" id="UP000468388"/>
    </source>
</evidence>
<reference evidence="2 3" key="1">
    <citation type="submission" date="2019-12" db="EMBL/GenBank/DDBJ databases">
        <title>The draft genomic sequence of strain Chitinophaga oryziterrae JCM 16595.</title>
        <authorList>
            <person name="Zhang X."/>
        </authorList>
    </citation>
    <scope>NUCLEOTIDE SEQUENCE [LARGE SCALE GENOMIC DNA]</scope>
    <source>
        <strain evidence="2 3">JCM 16595</strain>
    </source>
</reference>
<proteinExistence type="predicted"/>
<evidence type="ECO:0000259" key="1">
    <source>
        <dbReference type="Pfam" id="PF24034"/>
    </source>
</evidence>
<name>A0A6N8J4P9_9BACT</name>
<dbReference type="Proteomes" id="UP000468388">
    <property type="component" value="Unassembled WGS sequence"/>
</dbReference>
<gene>
    <name evidence="2" type="ORF">GO495_05425</name>
</gene>
<sequence>MSDKEKYLMALKKNNGRIDEISIGLNIGFSDEKTTQIIAELVNEGKIEFQSFGLCSYRVL</sequence>
<dbReference type="EMBL" id="WRXO01000001">
    <property type="protein sequence ID" value="MVT40013.1"/>
    <property type="molecule type" value="Genomic_DNA"/>
</dbReference>
<protein>
    <recommendedName>
        <fullName evidence="1">DUF7343 domain-containing protein</fullName>
    </recommendedName>
</protein>
<keyword evidence="3" id="KW-1185">Reference proteome</keyword>